<sequence length="1591" mass="175999">MKKVRELKSRFKARLINALDSDVEPTRPSTPSSINSSGEPAALLTENASIHPPFRSTVLSNINDLAASVPNQTKPAVSVMKQGSPHTPVEVLGPSLDSASHAGHSGFSVIERTTALPHPEPDQAHALVGVSSQPTNLEAVVAPSTRPAAVNSPTTVDKQPPSSSKLGFSSLARTEGWASLKRFLSTVEQAASMSGLGPVKTIVEGLVNCIGIYEEAAQGKNEYKELRVQLEAIFDDLTQYFAASPVITASIASICGSIQKELECVKTQQATPIRRRLIEAGSDADQVLECYRRIQDHLQRLSRNANISTWVIVDQIATDNRLRELAPSMWACYNSEKATELKRGPCTEGTRIKVLAQMREWATSLNTEGVYWINGMAGTGKTTIAYSLCEQLDTGENRLLCASFFCSRLLPECRNVGRIIPSIAYQIARCSLPFQYALSKATKQDPDAHTRSAHLQFDSLIVQPLSDIRVKEAFPANMIVVIDALDECEDTKSTQQILEVLLTKSKGLPIRFVVSSRPEAAIRDQMEKNGTWAHAHVVLHELDTGEVKTDIRTYLKVALAQINPSFSEVEKLVGRAGVLFIYAATVVRYVGRDNFRGNPRARLQTMLDASKQQSKVQTKEIDQLYWTILKVAINDEELEEMELDDINVTLHTVVCAKAPLTVNALNQLLKLNDIGRVHAALRPLWSVLHVMEPEMTVTTLHASFSDYLTDPARSASTPWHCDAGIHHKFLAQKSFERIQDTIPQFNICRLESSYLYDDEVEDLETRVNNYIPLELRYACQYWSAHLDASDSGLLPLLEQFLTKHLLLWMEVMNLTKNVATTPHNLTTTKKWAAKHGAARELIELIQYAWRFSQTVVSSPVSQSTPHIYVSMLPFLSSHSPIRKHYAHRMQGMIGVEGPALDRRKSLLARWSTEESHCDAYSSDGTLVAIVPYTLGDHIFVIDTSSGQKVRDLSHKDVGYNSCVAFSPDVNRVASGTDDRNAICVWDIDSETPVFESHQCHQDSIESIIYSHDGAHIISGSKDCTICVWDAYSGQSVFAPLVGHTGYITSLAISSNNTRIVSGSQDCTIRIWDMQNGRLVFDPITGHSIVYSVAFSPNDSFIVSCSQDRTVRVWDSHTGQSFLSTSSLRNSVHSMAISPDSTCVATGLSDGTIQIWDIISGKALYELSTGSMYEVDTLAYSSDGTRIISHSRSEWILCLFDAQNTTVPLNSLHGHTQPINSIDISPNGERIVSGSDDKTVCVWDPSTGQLVLGPLTGHMDWVHIVRYSPVGNRLLSCSSDGTLRQWDAQTGDCLEVNNPIVDTSTPRYPHDRSMFVSAAYSPDGNLIAAISRSEYVCLWSSRTGERALRPMKGEGDGLSVQFSIDGAALLTGWQDGAVRIWDVQSGQLVSSTRSQDVRYLSAFAFSPDCSYNVILESCSTHWHCGPDMYQRITQTGARTPWSFKGNRSALSSIQFSRDGSRIVSGSDDGTVQIWDAKTGVSIFDSLKGYAGWIKSVAYSPNRTYVASSQDKSIRIWDVSTQPDSSPLIKCVLDEHGWVVNKRFRRLIWVPVDLRSSLIWPRNTALLSRDGYIRLKFDGALMGEEWANSWLDG</sequence>
<dbReference type="InterPro" id="IPR056884">
    <property type="entry name" value="NPHP3-like_N"/>
</dbReference>
<proteinExistence type="predicted"/>
<dbReference type="SMART" id="SM00320">
    <property type="entry name" value="WD40"/>
    <property type="match status" value="12"/>
</dbReference>
<dbReference type="InterPro" id="IPR015943">
    <property type="entry name" value="WD40/YVTN_repeat-like_dom_sf"/>
</dbReference>
<dbReference type="Pfam" id="PF24883">
    <property type="entry name" value="NPHP3_N"/>
    <property type="match status" value="1"/>
</dbReference>
<accession>A0A074RJY8</accession>
<feature type="repeat" description="WD" evidence="3">
    <location>
        <begin position="1358"/>
        <end position="1390"/>
    </location>
</feature>
<dbReference type="InterPro" id="IPR036322">
    <property type="entry name" value="WD40_repeat_dom_sf"/>
</dbReference>
<dbReference type="CDD" id="cd21037">
    <property type="entry name" value="MLKL_NTD"/>
    <property type="match status" value="1"/>
</dbReference>
<dbReference type="Gene3D" id="2.130.10.10">
    <property type="entry name" value="YVTN repeat-like/Quinoprotein amine dehydrogenase"/>
    <property type="match status" value="4"/>
</dbReference>
<reference evidence="6 7" key="1">
    <citation type="submission" date="2013-12" db="EMBL/GenBank/DDBJ databases">
        <authorList>
            <person name="Cubeta M."/>
            <person name="Pakala S."/>
            <person name="Fedorova N."/>
            <person name="Thomas E."/>
            <person name="Dean R."/>
            <person name="Jabaji S."/>
            <person name="Neate S."/>
            <person name="Toda T."/>
            <person name="Tavantzis S."/>
            <person name="Vilgalys R."/>
            <person name="Bharathan N."/>
            <person name="Pakala S."/>
            <person name="Losada L.S."/>
            <person name="Zafar N."/>
            <person name="Nierman W."/>
        </authorList>
    </citation>
    <scope>NUCLEOTIDE SEQUENCE [LARGE SCALE GENOMIC DNA]</scope>
    <source>
        <strain evidence="6 7">123E</strain>
    </source>
</reference>
<dbReference type="PROSITE" id="PS50294">
    <property type="entry name" value="WD_REPEATS_REGION"/>
    <property type="match status" value="8"/>
</dbReference>
<feature type="region of interest" description="Disordered" evidence="4">
    <location>
        <begin position="21"/>
        <end position="41"/>
    </location>
</feature>
<feature type="repeat" description="WD" evidence="3">
    <location>
        <begin position="1485"/>
        <end position="1519"/>
    </location>
</feature>
<feature type="region of interest" description="Disordered" evidence="4">
    <location>
        <begin position="145"/>
        <end position="168"/>
    </location>
</feature>
<comment type="caution">
    <text evidence="6">The sequence shown here is derived from an EMBL/GenBank/DDBJ whole genome shotgun (WGS) entry which is preliminary data.</text>
</comment>
<name>A0A074RJY8_9AGAM</name>
<dbReference type="InterPro" id="IPR011047">
    <property type="entry name" value="Quinoprotein_ADH-like_sf"/>
</dbReference>
<dbReference type="EMBL" id="AZST01000830">
    <property type="protein sequence ID" value="KEP47134.1"/>
    <property type="molecule type" value="Genomic_DNA"/>
</dbReference>
<evidence type="ECO:0000259" key="5">
    <source>
        <dbReference type="Pfam" id="PF24883"/>
    </source>
</evidence>
<dbReference type="GO" id="GO:0005634">
    <property type="term" value="C:nucleus"/>
    <property type="evidence" value="ECO:0007669"/>
    <property type="project" value="TreeGrafter"/>
</dbReference>
<dbReference type="SUPFAM" id="SSF50978">
    <property type="entry name" value="WD40 repeat-like"/>
    <property type="match status" value="1"/>
</dbReference>
<keyword evidence="2" id="KW-0677">Repeat</keyword>
<feature type="domain" description="Nephrocystin 3-like N-terminal" evidence="5">
    <location>
        <begin position="356"/>
        <end position="517"/>
    </location>
</feature>
<evidence type="ECO:0000256" key="4">
    <source>
        <dbReference type="SAM" id="MobiDB-lite"/>
    </source>
</evidence>
<feature type="compositionally biased region" description="Polar residues" evidence="4">
    <location>
        <begin position="151"/>
        <end position="167"/>
    </location>
</feature>
<dbReference type="OrthoDB" id="538223at2759"/>
<dbReference type="PANTHER" id="PTHR22847">
    <property type="entry name" value="WD40 REPEAT PROTEIN"/>
    <property type="match status" value="1"/>
</dbReference>
<dbReference type="PROSITE" id="PS50082">
    <property type="entry name" value="WD_REPEATS_2"/>
    <property type="match status" value="9"/>
</dbReference>
<dbReference type="InterPro" id="IPR020472">
    <property type="entry name" value="WD40_PAC1"/>
</dbReference>
<dbReference type="PROSITE" id="PS00678">
    <property type="entry name" value="WD_REPEATS_1"/>
    <property type="match status" value="4"/>
</dbReference>
<dbReference type="HOGENOM" id="CLU_000288_6_3_1"/>
<feature type="repeat" description="WD" evidence="3">
    <location>
        <begin position="1211"/>
        <end position="1252"/>
    </location>
</feature>
<dbReference type="SUPFAM" id="SSF101898">
    <property type="entry name" value="NHL repeat"/>
    <property type="match status" value="1"/>
</dbReference>
<feature type="repeat" description="WD" evidence="3">
    <location>
        <begin position="1040"/>
        <end position="1081"/>
    </location>
</feature>
<feature type="repeat" description="WD" evidence="3">
    <location>
        <begin position="1254"/>
        <end position="1295"/>
    </location>
</feature>
<dbReference type="InterPro" id="IPR001680">
    <property type="entry name" value="WD40_rpt"/>
</dbReference>
<evidence type="ECO:0000313" key="7">
    <source>
        <dbReference type="Proteomes" id="UP000027456"/>
    </source>
</evidence>
<dbReference type="Gene3D" id="3.40.50.300">
    <property type="entry name" value="P-loop containing nucleotide triphosphate hydrolases"/>
    <property type="match status" value="1"/>
</dbReference>
<keyword evidence="1 3" id="KW-0853">WD repeat</keyword>
<dbReference type="PRINTS" id="PR00320">
    <property type="entry name" value="GPROTEINBRPT"/>
</dbReference>
<dbReference type="InterPro" id="IPR059179">
    <property type="entry name" value="MLKL-like_MCAfunc"/>
</dbReference>
<feature type="compositionally biased region" description="Polar residues" evidence="4">
    <location>
        <begin position="27"/>
        <end position="38"/>
    </location>
</feature>
<dbReference type="PANTHER" id="PTHR22847:SF637">
    <property type="entry name" value="WD REPEAT DOMAIN 5B"/>
    <property type="match status" value="1"/>
</dbReference>
<evidence type="ECO:0000313" key="6">
    <source>
        <dbReference type="EMBL" id="KEP47134.1"/>
    </source>
</evidence>
<dbReference type="Proteomes" id="UP000027456">
    <property type="component" value="Unassembled WGS sequence"/>
</dbReference>
<dbReference type="SUPFAM" id="SSF52540">
    <property type="entry name" value="P-loop containing nucleoside triphosphate hydrolases"/>
    <property type="match status" value="1"/>
</dbReference>
<protein>
    <submittedName>
        <fullName evidence="6">Putative vegetative incompatibility protein HET-E-1</fullName>
    </submittedName>
</protein>
<dbReference type="GO" id="GO:1990234">
    <property type="term" value="C:transferase complex"/>
    <property type="evidence" value="ECO:0007669"/>
    <property type="project" value="UniProtKB-ARBA"/>
</dbReference>
<feature type="repeat" description="WD" evidence="3">
    <location>
        <begin position="997"/>
        <end position="1038"/>
    </location>
</feature>
<dbReference type="STRING" id="1423351.A0A074RJY8"/>
<feature type="repeat" description="WD" evidence="3">
    <location>
        <begin position="1442"/>
        <end position="1483"/>
    </location>
</feature>
<dbReference type="CDD" id="cd00200">
    <property type="entry name" value="WD40"/>
    <property type="match status" value="2"/>
</dbReference>
<keyword evidence="7" id="KW-1185">Reference proteome</keyword>
<evidence type="ECO:0000256" key="2">
    <source>
        <dbReference type="ARBA" id="ARBA00022737"/>
    </source>
</evidence>
<gene>
    <name evidence="6" type="ORF">V565_166910</name>
</gene>
<dbReference type="InterPro" id="IPR027417">
    <property type="entry name" value="P-loop_NTPase"/>
</dbReference>
<dbReference type="Pfam" id="PF00400">
    <property type="entry name" value="WD40"/>
    <property type="match status" value="9"/>
</dbReference>
<dbReference type="InterPro" id="IPR019775">
    <property type="entry name" value="WD40_repeat_CS"/>
</dbReference>
<evidence type="ECO:0000256" key="1">
    <source>
        <dbReference type="ARBA" id="ARBA00022574"/>
    </source>
</evidence>
<dbReference type="SUPFAM" id="SSF50998">
    <property type="entry name" value="Quinoprotein alcohol dehydrogenase-like"/>
    <property type="match status" value="1"/>
</dbReference>
<organism evidence="6 7">
    <name type="scientific">Rhizoctonia solani 123E</name>
    <dbReference type="NCBI Taxonomy" id="1423351"/>
    <lineage>
        <taxon>Eukaryota</taxon>
        <taxon>Fungi</taxon>
        <taxon>Dikarya</taxon>
        <taxon>Basidiomycota</taxon>
        <taxon>Agaricomycotina</taxon>
        <taxon>Agaricomycetes</taxon>
        <taxon>Cantharellales</taxon>
        <taxon>Ceratobasidiaceae</taxon>
        <taxon>Rhizoctonia</taxon>
    </lineage>
</organism>
<feature type="repeat" description="WD" evidence="3">
    <location>
        <begin position="1124"/>
        <end position="1165"/>
    </location>
</feature>
<feature type="repeat" description="WD" evidence="3">
    <location>
        <begin position="1089"/>
        <end position="1123"/>
    </location>
</feature>
<evidence type="ECO:0000256" key="3">
    <source>
        <dbReference type="PROSITE-ProRule" id="PRU00221"/>
    </source>
</evidence>